<comment type="caution">
    <text evidence="2">The sequence shown here is derived from an EMBL/GenBank/DDBJ whole genome shotgun (WGS) entry which is preliminary data.</text>
</comment>
<organism evidence="2 3">
    <name type="scientific">Rotaria sordida</name>
    <dbReference type="NCBI Taxonomy" id="392033"/>
    <lineage>
        <taxon>Eukaryota</taxon>
        <taxon>Metazoa</taxon>
        <taxon>Spiralia</taxon>
        <taxon>Gnathifera</taxon>
        <taxon>Rotifera</taxon>
        <taxon>Eurotatoria</taxon>
        <taxon>Bdelloidea</taxon>
        <taxon>Philodinida</taxon>
        <taxon>Philodinidae</taxon>
        <taxon>Rotaria</taxon>
    </lineage>
</organism>
<proteinExistence type="predicted"/>
<dbReference type="PROSITE" id="PS50181">
    <property type="entry name" value="FBOX"/>
    <property type="match status" value="1"/>
</dbReference>
<name>A0A820A6Z2_9BILA</name>
<dbReference type="EMBL" id="CAJOAX010018786">
    <property type="protein sequence ID" value="CAF4183878.1"/>
    <property type="molecule type" value="Genomic_DNA"/>
</dbReference>
<accession>A0A820A6Z2</accession>
<reference evidence="2" key="1">
    <citation type="submission" date="2021-02" db="EMBL/GenBank/DDBJ databases">
        <authorList>
            <person name="Nowell W R."/>
        </authorList>
    </citation>
    <scope>NUCLEOTIDE SEQUENCE</scope>
</reference>
<evidence type="ECO:0000313" key="3">
    <source>
        <dbReference type="Proteomes" id="UP000663823"/>
    </source>
</evidence>
<feature type="domain" description="F-box" evidence="1">
    <location>
        <begin position="4"/>
        <end position="42"/>
    </location>
</feature>
<sequence>DKMISKLEKFPNEILLNIFSYLSWDDMLISLWSLNERINSLVCSIFSISKNGIIVNKPGLSYRTFSSILLPLICNSLSVSSSIKYIHFGGINSTSCDLINICFFYNTNKQRIFPNLRSLYITECSLSQTLIQTLSMLIQHQLNHLTLILDKDAFNLSEDSQKHLCISNKSNQ</sequence>
<feature type="non-terminal residue" evidence="2">
    <location>
        <position position="1"/>
    </location>
</feature>
<protein>
    <recommendedName>
        <fullName evidence="1">F-box domain-containing protein</fullName>
    </recommendedName>
</protein>
<evidence type="ECO:0000313" key="2">
    <source>
        <dbReference type="EMBL" id="CAF4183878.1"/>
    </source>
</evidence>
<dbReference type="InterPro" id="IPR001810">
    <property type="entry name" value="F-box_dom"/>
</dbReference>
<dbReference type="Proteomes" id="UP000663823">
    <property type="component" value="Unassembled WGS sequence"/>
</dbReference>
<evidence type="ECO:0000259" key="1">
    <source>
        <dbReference type="PROSITE" id="PS50181"/>
    </source>
</evidence>
<gene>
    <name evidence="2" type="ORF">OTI717_LOCUS37819</name>
</gene>
<dbReference type="AlphaFoldDB" id="A0A820A6Z2"/>